<keyword evidence="3" id="KW-1185">Reference proteome</keyword>
<organism evidence="2 3">
    <name type="scientific">Kitasatospora saccharophila</name>
    <dbReference type="NCBI Taxonomy" id="407973"/>
    <lineage>
        <taxon>Bacteria</taxon>
        <taxon>Bacillati</taxon>
        <taxon>Actinomycetota</taxon>
        <taxon>Actinomycetes</taxon>
        <taxon>Kitasatosporales</taxon>
        <taxon>Streptomycetaceae</taxon>
        <taxon>Kitasatospora</taxon>
    </lineage>
</organism>
<gene>
    <name evidence="2" type="ORF">GCM10009759_37430</name>
</gene>
<dbReference type="Proteomes" id="UP001500897">
    <property type="component" value="Unassembled WGS sequence"/>
</dbReference>
<feature type="region of interest" description="Disordered" evidence="1">
    <location>
        <begin position="1"/>
        <end position="46"/>
    </location>
</feature>
<name>A0ABN2X194_9ACTN</name>
<evidence type="ECO:0000313" key="3">
    <source>
        <dbReference type="Proteomes" id="UP001500897"/>
    </source>
</evidence>
<dbReference type="EMBL" id="BAAANS010000024">
    <property type="protein sequence ID" value="GAA2102685.1"/>
    <property type="molecule type" value="Genomic_DNA"/>
</dbReference>
<evidence type="ECO:0000313" key="2">
    <source>
        <dbReference type="EMBL" id="GAA2102685.1"/>
    </source>
</evidence>
<protein>
    <submittedName>
        <fullName evidence="2">Uncharacterized protein</fullName>
    </submittedName>
</protein>
<reference evidence="2 3" key="1">
    <citation type="journal article" date="2019" name="Int. J. Syst. Evol. Microbiol.">
        <title>The Global Catalogue of Microorganisms (GCM) 10K type strain sequencing project: providing services to taxonomists for standard genome sequencing and annotation.</title>
        <authorList>
            <consortium name="The Broad Institute Genomics Platform"/>
            <consortium name="The Broad Institute Genome Sequencing Center for Infectious Disease"/>
            <person name="Wu L."/>
            <person name="Ma J."/>
        </authorList>
    </citation>
    <scope>NUCLEOTIDE SEQUENCE [LARGE SCALE GENOMIC DNA]</scope>
    <source>
        <strain evidence="2 3">JCM 14559</strain>
    </source>
</reference>
<comment type="caution">
    <text evidence="2">The sequence shown here is derived from an EMBL/GenBank/DDBJ whole genome shotgun (WGS) entry which is preliminary data.</text>
</comment>
<sequence length="104" mass="11493">MPQERGAARRTAVAEGPGPSRRVRRVPPETGSYAHSYTPGSDRANGRARISRLTSRFRPGPVHLTAGQLGGRLGRVDEDEEQWVAVLEYRNTAKRPSAMEQLRA</sequence>
<proteinExistence type="predicted"/>
<evidence type="ECO:0000256" key="1">
    <source>
        <dbReference type="SAM" id="MobiDB-lite"/>
    </source>
</evidence>
<accession>A0ABN2X194</accession>